<dbReference type="InterPro" id="IPR045948">
    <property type="entry name" value="DUF6368"/>
</dbReference>
<reference evidence="1 2" key="1">
    <citation type="submission" date="2024-06" db="EMBL/GenBank/DDBJ databases">
        <title>The Natural Products Discovery Center: Release of the First 8490 Sequenced Strains for Exploring Actinobacteria Biosynthetic Diversity.</title>
        <authorList>
            <person name="Kalkreuter E."/>
            <person name="Kautsar S.A."/>
            <person name="Yang D."/>
            <person name="Bader C.D."/>
            <person name="Teijaro C.N."/>
            <person name="Fluegel L."/>
            <person name="Davis C.M."/>
            <person name="Simpson J.R."/>
            <person name="Lauterbach L."/>
            <person name="Steele A.D."/>
            <person name="Gui C."/>
            <person name="Meng S."/>
            <person name="Li G."/>
            <person name="Viehrig K."/>
            <person name="Ye F."/>
            <person name="Su P."/>
            <person name="Kiefer A.F."/>
            <person name="Nichols A."/>
            <person name="Cepeda A.J."/>
            <person name="Yan W."/>
            <person name="Fan B."/>
            <person name="Jiang Y."/>
            <person name="Adhikari A."/>
            <person name="Zheng C.-J."/>
            <person name="Schuster L."/>
            <person name="Cowan T.M."/>
            <person name="Smanski M.J."/>
            <person name="Chevrette M.G."/>
            <person name="De Carvalho L.P.S."/>
            <person name="Shen B."/>
        </authorList>
    </citation>
    <scope>NUCLEOTIDE SEQUENCE [LARGE SCALE GENOMIC DNA]</scope>
    <source>
        <strain evidence="1 2">NPDC033843</strain>
    </source>
</reference>
<comment type="caution">
    <text evidence="1">The sequence shown here is derived from an EMBL/GenBank/DDBJ whole genome shotgun (WGS) entry which is preliminary data.</text>
</comment>
<name>A0ABV2ZFT8_9ACTN</name>
<keyword evidence="2" id="KW-1185">Reference proteome</keyword>
<evidence type="ECO:0000313" key="2">
    <source>
        <dbReference type="Proteomes" id="UP001550739"/>
    </source>
</evidence>
<protein>
    <submittedName>
        <fullName evidence="1">DUF6368 family protein</fullName>
    </submittedName>
</protein>
<dbReference type="Proteomes" id="UP001550739">
    <property type="component" value="Unassembled WGS sequence"/>
</dbReference>
<sequence length="193" mass="20813">MSGPAIGLWLFEPRGFADILANVVPWLETFCEPVEAKASGDLDFWVRDGSALGLQAFDPADVGVFFLSEDEEIPAEDEDYSTFSRPPVQGLIVGAGCSGSVNHMLLGHLTLALARRLDALVDFDGLLSGHPTAGDDTSNEAVLARARALASDLPGRLVEVSYDTGGGDRWLRHVGDVESLEAWLQHPDFHLIK</sequence>
<dbReference type="EMBL" id="JBEZVE010000006">
    <property type="protein sequence ID" value="MEU3781385.1"/>
    <property type="molecule type" value="Genomic_DNA"/>
</dbReference>
<evidence type="ECO:0000313" key="1">
    <source>
        <dbReference type="EMBL" id="MEU3781385.1"/>
    </source>
</evidence>
<gene>
    <name evidence="1" type="ORF">AB0E89_12495</name>
</gene>
<dbReference type="Pfam" id="PF19895">
    <property type="entry name" value="DUF6368"/>
    <property type="match status" value="1"/>
</dbReference>
<proteinExistence type="predicted"/>
<organism evidence="1 2">
    <name type="scientific">Streptomyces sp. 900129855</name>
    <dbReference type="NCBI Taxonomy" id="3155129"/>
    <lineage>
        <taxon>Bacteria</taxon>
        <taxon>Bacillati</taxon>
        <taxon>Actinomycetota</taxon>
        <taxon>Actinomycetes</taxon>
        <taxon>Kitasatosporales</taxon>
        <taxon>Streptomycetaceae</taxon>
        <taxon>Streptomyces</taxon>
    </lineage>
</organism>
<dbReference type="RefSeq" id="WP_361702148.1">
    <property type="nucleotide sequence ID" value="NZ_JBEZVE010000006.1"/>
</dbReference>
<accession>A0ABV2ZFT8</accession>